<dbReference type="SMART" id="SM00901">
    <property type="entry name" value="FRG"/>
    <property type="match status" value="1"/>
</dbReference>
<gene>
    <name evidence="2" type="ORF">EPD60_06215</name>
</gene>
<dbReference type="Proteomes" id="UP000295334">
    <property type="component" value="Unassembled WGS sequence"/>
</dbReference>
<sequence>MESLFTTVRLDDWTDFRAFMDELSESWVFRGQAFAGWALQNAIERTDFIGLHSHVEADFLAEFQRGARNYLSRDQIPEHLIEWLALMQHHGAPTRLLDFTKSPFIAAYFAYEICDPLAGGAISVWAININYLKARATEELSRLYPDELGDGQKFIHERLFEKIFYDNKHALVFPVEPFRMNRRYSLQQSTFVSTGRSDLPFMEQLQFLGAEMPRAVLKIESPAALQKEVLRELQRMNLHRASLFPDLDGYAASLRIRYNALRSPEELLSEQLRRLGDTGYPYLP</sequence>
<organism evidence="2 3">
    <name type="scientific">Flaviaesturariibacter flavus</name>
    <dbReference type="NCBI Taxonomy" id="2502780"/>
    <lineage>
        <taxon>Bacteria</taxon>
        <taxon>Pseudomonadati</taxon>
        <taxon>Bacteroidota</taxon>
        <taxon>Chitinophagia</taxon>
        <taxon>Chitinophagales</taxon>
        <taxon>Chitinophagaceae</taxon>
        <taxon>Flaviaestuariibacter</taxon>
    </lineage>
</organism>
<dbReference type="OrthoDB" id="9816036at2"/>
<dbReference type="Pfam" id="PF08867">
    <property type="entry name" value="FRG"/>
    <property type="match status" value="1"/>
</dbReference>
<evidence type="ECO:0000313" key="2">
    <source>
        <dbReference type="EMBL" id="TCJ17779.1"/>
    </source>
</evidence>
<comment type="caution">
    <text evidence="2">The sequence shown here is derived from an EMBL/GenBank/DDBJ whole genome shotgun (WGS) entry which is preliminary data.</text>
</comment>
<evidence type="ECO:0000259" key="1">
    <source>
        <dbReference type="SMART" id="SM00901"/>
    </source>
</evidence>
<dbReference type="EMBL" id="SJZI01000008">
    <property type="protein sequence ID" value="TCJ17779.1"/>
    <property type="molecule type" value="Genomic_DNA"/>
</dbReference>
<feature type="domain" description="FRG" evidence="1">
    <location>
        <begin position="23"/>
        <end position="123"/>
    </location>
</feature>
<name>A0A4R1BKE1_9BACT</name>
<protein>
    <submittedName>
        <fullName evidence="2">FRG domain-containing protein</fullName>
    </submittedName>
</protein>
<dbReference type="AlphaFoldDB" id="A0A4R1BKE1"/>
<proteinExistence type="predicted"/>
<reference evidence="2 3" key="1">
    <citation type="submission" date="2019-03" db="EMBL/GenBank/DDBJ databases">
        <authorList>
            <person name="Kim M.K.M."/>
        </authorList>
    </citation>
    <scope>NUCLEOTIDE SEQUENCE [LARGE SCALE GENOMIC DNA]</scope>
    <source>
        <strain evidence="2 3">17J68-12</strain>
    </source>
</reference>
<keyword evidence="3" id="KW-1185">Reference proteome</keyword>
<evidence type="ECO:0000313" key="3">
    <source>
        <dbReference type="Proteomes" id="UP000295334"/>
    </source>
</evidence>
<accession>A0A4R1BKE1</accession>
<dbReference type="RefSeq" id="WP_131447927.1">
    <property type="nucleotide sequence ID" value="NZ_SJZI01000008.1"/>
</dbReference>
<dbReference type="InterPro" id="IPR014966">
    <property type="entry name" value="FRG-dom"/>
</dbReference>